<organism evidence="1 2">
    <name type="scientific">Muribaculum caecicola</name>
    <dbReference type="NCBI Taxonomy" id="3038144"/>
    <lineage>
        <taxon>Bacteria</taxon>
        <taxon>Pseudomonadati</taxon>
        <taxon>Bacteroidota</taxon>
        <taxon>Bacteroidia</taxon>
        <taxon>Bacteroidales</taxon>
        <taxon>Muribaculaceae</taxon>
        <taxon>Muribaculum</taxon>
    </lineage>
</organism>
<dbReference type="Proteomes" id="UP000305401">
    <property type="component" value="Unassembled WGS sequence"/>
</dbReference>
<protein>
    <submittedName>
        <fullName evidence="1">Response regulator transcription factor</fullName>
    </submittedName>
</protein>
<keyword evidence="2" id="KW-1185">Reference proteome</keyword>
<evidence type="ECO:0000313" key="2">
    <source>
        <dbReference type="Proteomes" id="UP000305401"/>
    </source>
</evidence>
<evidence type="ECO:0000313" key="1">
    <source>
        <dbReference type="EMBL" id="THG55155.1"/>
    </source>
</evidence>
<comment type="caution">
    <text evidence="1">The sequence shown here is derived from an EMBL/GenBank/DDBJ whole genome shotgun (WGS) entry which is preliminary data.</text>
</comment>
<reference evidence="1" key="1">
    <citation type="submission" date="2019-04" db="EMBL/GenBank/DDBJ databases">
        <title>Microbes associate with the intestines of laboratory mice.</title>
        <authorList>
            <person name="Navarre W."/>
            <person name="Wong E."/>
            <person name="Huang K.C."/>
            <person name="Tropini C."/>
            <person name="Ng K."/>
            <person name="Yu B."/>
        </authorList>
    </citation>
    <scope>NUCLEOTIDE SEQUENCE</scope>
    <source>
        <strain evidence="1">NM86_A22</strain>
    </source>
</reference>
<sequence>MTLRTVVIDDEPLAQELIASYIDKTPYMELVGRFSSAQEAIKTILEDKIDLLFLDINMPQLNGMEFARIVPSHCNIVFATAYEQYAIEGFKVGAIDYLMKPVSYDEFITAANKALNRVELHQQAVAQQNKRDCIIVKSDYKLVQIPLECIEFIEGLKDYVKIHVNYQQQSIISLMGMKALENFLPSDKFIRVHRSYIVGTRHIRIIERNRIIFANHSVPVSDSYRQAFISYINTNSLQPNKNNAETDE</sequence>
<proteinExistence type="predicted"/>
<name>A0AC61S8U4_9BACT</name>
<accession>A0AC61S8U4</accession>
<gene>
    <name evidence="1" type="ORF">E5990_00855</name>
</gene>
<dbReference type="EMBL" id="SSTG01000004">
    <property type="protein sequence ID" value="THG55155.1"/>
    <property type="molecule type" value="Genomic_DNA"/>
</dbReference>